<sequence length="73" mass="7928">MPAPVNAPRAKMLQLAKRVAGDLRRGQMTDELQTVGLALSERSDAVVVVLDLLIAEVGKKRPDEDLCEVFLLG</sequence>
<dbReference type="AlphaFoldDB" id="A0A1I4R032"/>
<proteinExistence type="predicted"/>
<dbReference type="STRING" id="582667.SAMN05192568_103237"/>
<dbReference type="Proteomes" id="UP000199048">
    <property type="component" value="Unassembled WGS sequence"/>
</dbReference>
<dbReference type="EMBL" id="FOTK01000032">
    <property type="protein sequence ID" value="SFM45684.1"/>
    <property type="molecule type" value="Genomic_DNA"/>
</dbReference>
<organism evidence="1 2">
    <name type="scientific">Methylobacterium pseudosasicola</name>
    <dbReference type="NCBI Taxonomy" id="582667"/>
    <lineage>
        <taxon>Bacteria</taxon>
        <taxon>Pseudomonadati</taxon>
        <taxon>Pseudomonadota</taxon>
        <taxon>Alphaproteobacteria</taxon>
        <taxon>Hyphomicrobiales</taxon>
        <taxon>Methylobacteriaceae</taxon>
        <taxon>Methylobacterium</taxon>
    </lineage>
</organism>
<evidence type="ECO:0000313" key="2">
    <source>
        <dbReference type="Proteomes" id="UP000199048"/>
    </source>
</evidence>
<reference evidence="2" key="1">
    <citation type="submission" date="2016-10" db="EMBL/GenBank/DDBJ databases">
        <authorList>
            <person name="Varghese N."/>
            <person name="Submissions S."/>
        </authorList>
    </citation>
    <scope>NUCLEOTIDE SEQUENCE [LARGE SCALE GENOMIC DNA]</scope>
    <source>
        <strain evidence="2">BL36</strain>
    </source>
</reference>
<accession>A0A1I4R032</accession>
<keyword evidence="2" id="KW-1185">Reference proteome</keyword>
<protein>
    <submittedName>
        <fullName evidence="1">Uncharacterized protein</fullName>
    </submittedName>
</protein>
<gene>
    <name evidence="1" type="ORF">SAMN05192568_103237</name>
</gene>
<name>A0A1I4R032_9HYPH</name>
<evidence type="ECO:0000313" key="1">
    <source>
        <dbReference type="EMBL" id="SFM45684.1"/>
    </source>
</evidence>